<gene>
    <name evidence="4" type="ORF">M2319_000515</name>
</gene>
<accession>A0ABT3H748</accession>
<dbReference type="SUPFAM" id="SSF56925">
    <property type="entry name" value="OMPA-like"/>
    <property type="match status" value="1"/>
</dbReference>
<dbReference type="RefSeq" id="WP_264599860.1">
    <property type="nucleotide sequence ID" value="NZ_JAOQNS010000001.1"/>
</dbReference>
<proteinExistence type="predicted"/>
<dbReference type="InterPro" id="IPR027385">
    <property type="entry name" value="Beta-barrel_OMP"/>
</dbReference>
<sequence length="244" mass="26640">MGSLKKTILSTCAAMLLSSTAFAADLLEPPIIEHTPEVIPVEVGAGWYLRGDIGYAVMQAPDAYWNGTNFHGESLDDTWTGGVGFGYDFTEYFRSDLTFDYHGNSEFRARTRCAPGCGTTRERSTLDAWSIMLNGYLDIGTWQGFTPYVGAGIGTTYIKTDNVIGRNPVPPASRFEGGEQWNLSAAAMAGASYEIAPGLLVDAGYRYLWMGDAISGNARGFRGKVHFEDVAAHDIRVGLRYMIE</sequence>
<feature type="domain" description="Outer membrane protein beta-barrel" evidence="3">
    <location>
        <begin position="45"/>
        <end position="241"/>
    </location>
</feature>
<organism evidence="4 5">
    <name type="scientific">Rhodobium gokarnense</name>
    <dbReference type="NCBI Taxonomy" id="364296"/>
    <lineage>
        <taxon>Bacteria</taxon>
        <taxon>Pseudomonadati</taxon>
        <taxon>Pseudomonadota</taxon>
        <taxon>Alphaproteobacteria</taxon>
        <taxon>Hyphomicrobiales</taxon>
        <taxon>Rhodobiaceae</taxon>
        <taxon>Rhodobium</taxon>
    </lineage>
</organism>
<dbReference type="Pfam" id="PF13505">
    <property type="entry name" value="OMP_b-brl"/>
    <property type="match status" value="1"/>
</dbReference>
<dbReference type="Proteomes" id="UP001209755">
    <property type="component" value="Unassembled WGS sequence"/>
</dbReference>
<feature type="chain" id="PRO_5047019048" evidence="2">
    <location>
        <begin position="24"/>
        <end position="244"/>
    </location>
</feature>
<dbReference type="Gene3D" id="2.40.160.20">
    <property type="match status" value="1"/>
</dbReference>
<protein>
    <submittedName>
        <fullName evidence="4">Opacity protein-like surface antigen</fullName>
    </submittedName>
</protein>
<name>A0ABT3H748_9HYPH</name>
<evidence type="ECO:0000256" key="1">
    <source>
        <dbReference type="ARBA" id="ARBA00022729"/>
    </source>
</evidence>
<dbReference type="EMBL" id="JAOQNS010000001">
    <property type="protein sequence ID" value="MCW2306199.1"/>
    <property type="molecule type" value="Genomic_DNA"/>
</dbReference>
<evidence type="ECO:0000259" key="3">
    <source>
        <dbReference type="Pfam" id="PF13505"/>
    </source>
</evidence>
<comment type="caution">
    <text evidence="4">The sequence shown here is derived from an EMBL/GenBank/DDBJ whole genome shotgun (WGS) entry which is preliminary data.</text>
</comment>
<dbReference type="InterPro" id="IPR011250">
    <property type="entry name" value="OMP/PagP_B-barrel"/>
</dbReference>
<evidence type="ECO:0000313" key="4">
    <source>
        <dbReference type="EMBL" id="MCW2306199.1"/>
    </source>
</evidence>
<evidence type="ECO:0000256" key="2">
    <source>
        <dbReference type="SAM" id="SignalP"/>
    </source>
</evidence>
<reference evidence="5" key="1">
    <citation type="submission" date="2023-07" db="EMBL/GenBank/DDBJ databases">
        <title>Genome sequencing of Purple Non-Sulfur Bacteria from various extreme environments.</title>
        <authorList>
            <person name="Mayer M."/>
        </authorList>
    </citation>
    <scope>NUCLEOTIDE SEQUENCE [LARGE SCALE GENOMIC DNA]</scope>
    <source>
        <strain evidence="5">DSM 17935</strain>
    </source>
</reference>
<keyword evidence="1 2" id="KW-0732">Signal</keyword>
<feature type="signal peptide" evidence="2">
    <location>
        <begin position="1"/>
        <end position="23"/>
    </location>
</feature>
<keyword evidence="5" id="KW-1185">Reference proteome</keyword>
<evidence type="ECO:0000313" key="5">
    <source>
        <dbReference type="Proteomes" id="UP001209755"/>
    </source>
</evidence>